<dbReference type="OrthoDB" id="979407at2"/>
<comment type="caution">
    <text evidence="2">The sequence shown here is derived from an EMBL/GenBank/DDBJ whole genome shotgun (WGS) entry which is preliminary data.</text>
</comment>
<keyword evidence="3" id="KW-1185">Reference proteome</keyword>
<dbReference type="EMBL" id="RJJD01000015">
    <property type="protein sequence ID" value="RNI23670.1"/>
    <property type="molecule type" value="Genomic_DNA"/>
</dbReference>
<dbReference type="AlphaFoldDB" id="A0A3M9MDL9"/>
<proteinExistence type="predicted"/>
<evidence type="ECO:0000256" key="1">
    <source>
        <dbReference type="SAM" id="SignalP"/>
    </source>
</evidence>
<accession>A0A3M9MDL9</accession>
<reference evidence="2 3" key="1">
    <citation type="submission" date="2018-11" db="EMBL/GenBank/DDBJ databases">
        <title>Rufibacter latericius sp. nov., isolated from water in Baiyang Lake.</title>
        <authorList>
            <person name="Yang Y."/>
        </authorList>
    </citation>
    <scope>NUCLEOTIDE SEQUENCE [LARGE SCALE GENOMIC DNA]</scope>
    <source>
        <strain evidence="2 3">R-22-1c-1</strain>
    </source>
</reference>
<feature type="signal peptide" evidence="1">
    <location>
        <begin position="1"/>
        <end position="19"/>
    </location>
</feature>
<sequence length="292" mass="32747">MKKLLFFLFLMLGFRSLQAQDLIVTQDGDSLNCKISKVAKDKIYFTFVHKDEVRKTLLMRSLIKQYQYNFYSTSALPEEYELTNAEVFPRLRVGISGGYSFRTASVQDGLDPAFEDYIEKLKKGYNLSADVAYYFSEQMGAGLRYSTYGASNKADNVSATLPDGTMVYGSMSDDITINFIGPYFSSRMLNTNKLNALIFNVGLGYLGYQDKAVLLTDKYTIKGSTLGFSADVGYDMRIAKKLSLGLQLSLVSGVLKEYELSNGLSTQTVKLNEESYENLARIDLSVGLRFTH</sequence>
<evidence type="ECO:0008006" key="4">
    <source>
        <dbReference type="Google" id="ProtNLM"/>
    </source>
</evidence>
<dbReference type="RefSeq" id="WP_123128591.1">
    <property type="nucleotide sequence ID" value="NZ_RJJD01000015.1"/>
</dbReference>
<organism evidence="2 3">
    <name type="scientific">Rufibacter latericius</name>
    <dbReference type="NCBI Taxonomy" id="2487040"/>
    <lineage>
        <taxon>Bacteria</taxon>
        <taxon>Pseudomonadati</taxon>
        <taxon>Bacteroidota</taxon>
        <taxon>Cytophagia</taxon>
        <taxon>Cytophagales</taxon>
        <taxon>Hymenobacteraceae</taxon>
        <taxon>Rufibacter</taxon>
    </lineage>
</organism>
<feature type="chain" id="PRO_5018313040" description="Outer membrane protein beta-barrel domain-containing protein" evidence="1">
    <location>
        <begin position="20"/>
        <end position="292"/>
    </location>
</feature>
<name>A0A3M9MDL9_9BACT</name>
<protein>
    <recommendedName>
        <fullName evidence="4">Outer membrane protein beta-barrel domain-containing protein</fullName>
    </recommendedName>
</protein>
<evidence type="ECO:0000313" key="3">
    <source>
        <dbReference type="Proteomes" id="UP000272117"/>
    </source>
</evidence>
<gene>
    <name evidence="2" type="ORF">EFB08_19285</name>
</gene>
<evidence type="ECO:0000313" key="2">
    <source>
        <dbReference type="EMBL" id="RNI23670.1"/>
    </source>
</evidence>
<keyword evidence="1" id="KW-0732">Signal</keyword>
<dbReference type="Proteomes" id="UP000272117">
    <property type="component" value="Unassembled WGS sequence"/>
</dbReference>